<name>A0ABZ2XF50_9RHOO</name>
<evidence type="ECO:0000256" key="4">
    <source>
        <dbReference type="ARBA" id="ARBA00022692"/>
    </source>
</evidence>
<evidence type="ECO:0000256" key="5">
    <source>
        <dbReference type="ARBA" id="ARBA00022989"/>
    </source>
</evidence>
<dbReference type="RefSeq" id="WP_051295456.1">
    <property type="nucleotide sequence ID" value="NZ_CP151406.1"/>
</dbReference>
<feature type="transmembrane region" description="Helical" evidence="7">
    <location>
        <begin position="22"/>
        <end position="52"/>
    </location>
</feature>
<evidence type="ECO:0000256" key="1">
    <source>
        <dbReference type="ARBA" id="ARBA00004651"/>
    </source>
</evidence>
<accession>A0ABZ2XF50</accession>
<organism evidence="8 9">
    <name type="scientific">Azonexus hydrophilus</name>
    <dbReference type="NCBI Taxonomy" id="418702"/>
    <lineage>
        <taxon>Bacteria</taxon>
        <taxon>Pseudomonadati</taxon>
        <taxon>Pseudomonadota</taxon>
        <taxon>Betaproteobacteria</taxon>
        <taxon>Rhodocyclales</taxon>
        <taxon>Azonexaceae</taxon>
        <taxon>Azonexus</taxon>
    </lineage>
</organism>
<keyword evidence="9" id="KW-1185">Reference proteome</keyword>
<reference evidence="8 9" key="1">
    <citation type="submission" date="2024-04" db="EMBL/GenBank/DDBJ databases">
        <title>Dissimilatory iodate-reducing microorganisms contribute to the enrichment of iodine in groundwater.</title>
        <authorList>
            <person name="Jiang Z."/>
        </authorList>
    </citation>
    <scope>NUCLEOTIDE SEQUENCE [LARGE SCALE GENOMIC DNA]</scope>
    <source>
        <strain evidence="8 9">NCP973</strain>
    </source>
</reference>
<dbReference type="PANTHER" id="PTHR34584">
    <property type="entry name" value="NA(+)/H(+) ANTIPORTER SUBUNIT E1"/>
    <property type="match status" value="1"/>
</dbReference>
<comment type="similarity">
    <text evidence="2">Belongs to the CPA3 antiporters (TC 2.A.63) subunit E family.</text>
</comment>
<keyword evidence="3" id="KW-1003">Cell membrane</keyword>
<dbReference type="EMBL" id="CP151406">
    <property type="protein sequence ID" value="WZJ20454.1"/>
    <property type="molecule type" value="Genomic_DNA"/>
</dbReference>
<dbReference type="Pfam" id="PF01899">
    <property type="entry name" value="MNHE"/>
    <property type="match status" value="1"/>
</dbReference>
<dbReference type="NCBIfam" id="NF006518">
    <property type="entry name" value="PRK08965.1-2"/>
    <property type="match status" value="1"/>
</dbReference>
<dbReference type="Proteomes" id="UP001479520">
    <property type="component" value="Chromosome"/>
</dbReference>
<keyword evidence="5 7" id="KW-1133">Transmembrane helix</keyword>
<evidence type="ECO:0000256" key="7">
    <source>
        <dbReference type="SAM" id="Phobius"/>
    </source>
</evidence>
<feature type="transmembrane region" description="Helical" evidence="7">
    <location>
        <begin position="73"/>
        <end position="96"/>
    </location>
</feature>
<gene>
    <name evidence="8" type="ORF">AADV58_10865</name>
</gene>
<evidence type="ECO:0000313" key="9">
    <source>
        <dbReference type="Proteomes" id="UP001479520"/>
    </source>
</evidence>
<evidence type="ECO:0000256" key="3">
    <source>
        <dbReference type="ARBA" id="ARBA00022475"/>
    </source>
</evidence>
<dbReference type="InterPro" id="IPR002758">
    <property type="entry name" value="Cation_antiport_E"/>
</dbReference>
<protein>
    <submittedName>
        <fullName evidence="8">Na+/H+ antiporter subunit E</fullName>
    </submittedName>
</protein>
<evidence type="ECO:0000313" key="8">
    <source>
        <dbReference type="EMBL" id="WZJ20454.1"/>
    </source>
</evidence>
<proteinExistence type="inferred from homology"/>
<keyword evidence="6 7" id="KW-0472">Membrane</keyword>
<dbReference type="PANTHER" id="PTHR34584:SF1">
    <property type="entry name" value="NA(+)_H(+) ANTIPORTER SUBUNIT E1"/>
    <property type="match status" value="1"/>
</dbReference>
<dbReference type="PIRSF" id="PIRSF019239">
    <property type="entry name" value="MrpE"/>
    <property type="match status" value="1"/>
</dbReference>
<evidence type="ECO:0000256" key="6">
    <source>
        <dbReference type="ARBA" id="ARBA00023136"/>
    </source>
</evidence>
<comment type="subcellular location">
    <subcellularLocation>
        <location evidence="1">Cell membrane</location>
        <topology evidence="1">Multi-pass membrane protein</topology>
    </subcellularLocation>
</comment>
<sequence>MAHVPAQTARPPLLRRWFPHPLLSLALTLIWLLLINSFSAGGLLVGLILGIAIPRLTSNFWPDRPKIRHYGKALRYILLVIGDIVVANIQVARIILFRPVASLHTCWVSVPLSLTNPEAITVLAGTITMTPGTVSCDLSADGRALLVHCLDAPDAEAAVREMKDRYESRLQEIFP</sequence>
<keyword evidence="4 7" id="KW-0812">Transmembrane</keyword>
<evidence type="ECO:0000256" key="2">
    <source>
        <dbReference type="ARBA" id="ARBA00006228"/>
    </source>
</evidence>